<protein>
    <submittedName>
        <fullName evidence="1">17685_t:CDS:1</fullName>
    </submittedName>
</protein>
<proteinExistence type="predicted"/>
<keyword evidence="2" id="KW-1185">Reference proteome</keyword>
<sequence length="243" mass="28740">MQTYICKVSKIDEELNIIVLYPARNKYLRWKLPTPAHLIQKNLKINNSFDIFQLDCASEIRKAHNFIPVTTEVEVRKATSAIWNSAEEGVKTEYRKLNLEIKKFNDQPEVKMEPVIFYFQPIGAYIAYMFPVFIACNSDGRDDQHDIFQNDRKAEKNLEIEVLIFETLVKFCYIDDKKMKKNLENPAESPTFDVNHLIPKQTQVLKELDKKVRVTWSQESILTEIKYYYEILSKIESEKREFI</sequence>
<dbReference type="OrthoDB" id="2429241at2759"/>
<dbReference type="Proteomes" id="UP001153678">
    <property type="component" value="Unassembled WGS sequence"/>
</dbReference>
<gene>
    <name evidence="1" type="ORF">FWILDA_LOCUS16018</name>
</gene>
<reference evidence="1" key="1">
    <citation type="submission" date="2022-08" db="EMBL/GenBank/DDBJ databases">
        <authorList>
            <person name="Kallberg Y."/>
            <person name="Tangrot J."/>
            <person name="Rosling A."/>
        </authorList>
    </citation>
    <scope>NUCLEOTIDE SEQUENCE</scope>
    <source>
        <strain evidence="1">Wild A</strain>
    </source>
</reference>
<name>A0A9W4T7K5_9GLOM</name>
<accession>A0A9W4T7K5</accession>
<dbReference type="EMBL" id="CAMKVN010009400">
    <property type="protein sequence ID" value="CAI2193325.1"/>
    <property type="molecule type" value="Genomic_DNA"/>
</dbReference>
<comment type="caution">
    <text evidence="1">The sequence shown here is derived from an EMBL/GenBank/DDBJ whole genome shotgun (WGS) entry which is preliminary data.</text>
</comment>
<evidence type="ECO:0000313" key="2">
    <source>
        <dbReference type="Proteomes" id="UP001153678"/>
    </source>
</evidence>
<evidence type="ECO:0000313" key="1">
    <source>
        <dbReference type="EMBL" id="CAI2193325.1"/>
    </source>
</evidence>
<dbReference type="AlphaFoldDB" id="A0A9W4T7K5"/>
<organism evidence="1 2">
    <name type="scientific">Funneliformis geosporum</name>
    <dbReference type="NCBI Taxonomy" id="1117311"/>
    <lineage>
        <taxon>Eukaryota</taxon>
        <taxon>Fungi</taxon>
        <taxon>Fungi incertae sedis</taxon>
        <taxon>Mucoromycota</taxon>
        <taxon>Glomeromycotina</taxon>
        <taxon>Glomeromycetes</taxon>
        <taxon>Glomerales</taxon>
        <taxon>Glomeraceae</taxon>
        <taxon>Funneliformis</taxon>
    </lineage>
</organism>